<dbReference type="AlphaFoldDB" id="A0A7X1KPX4"/>
<feature type="domain" description="Ppx/GppA phosphatase N-terminal" evidence="1">
    <location>
        <begin position="52"/>
        <end position="318"/>
    </location>
</feature>
<name>A0A7X1KPX4_9SPHN</name>
<dbReference type="SUPFAM" id="SSF53067">
    <property type="entry name" value="Actin-like ATPase domain"/>
    <property type="match status" value="2"/>
</dbReference>
<dbReference type="PANTHER" id="PTHR30005">
    <property type="entry name" value="EXOPOLYPHOSPHATASE"/>
    <property type="match status" value="1"/>
</dbReference>
<dbReference type="InterPro" id="IPR050273">
    <property type="entry name" value="GppA/Ppx_hydrolase"/>
</dbReference>
<reference evidence="2 3" key="1">
    <citation type="submission" date="2020-08" db="EMBL/GenBank/DDBJ databases">
        <title>The genome sequence of type strain Novosphingobium piscinae KCTC 42194.</title>
        <authorList>
            <person name="Liu Y."/>
        </authorList>
    </citation>
    <scope>NUCLEOTIDE SEQUENCE [LARGE SCALE GENOMIC DNA]</scope>
    <source>
        <strain evidence="2 3">KCTC 42194</strain>
    </source>
</reference>
<keyword evidence="3" id="KW-1185">Reference proteome</keyword>
<organism evidence="2 3">
    <name type="scientific">Novosphingobium piscinae</name>
    <dbReference type="NCBI Taxonomy" id="1507448"/>
    <lineage>
        <taxon>Bacteria</taxon>
        <taxon>Pseudomonadati</taxon>
        <taxon>Pseudomonadota</taxon>
        <taxon>Alphaproteobacteria</taxon>
        <taxon>Sphingomonadales</taxon>
        <taxon>Sphingomonadaceae</taxon>
        <taxon>Novosphingobium</taxon>
    </lineage>
</organism>
<dbReference type="Gene3D" id="3.30.420.40">
    <property type="match status" value="1"/>
</dbReference>
<evidence type="ECO:0000313" key="3">
    <source>
        <dbReference type="Proteomes" id="UP000551327"/>
    </source>
</evidence>
<dbReference type="Proteomes" id="UP000551327">
    <property type="component" value="Unassembled WGS sequence"/>
</dbReference>
<dbReference type="EMBL" id="JACLAX010000007">
    <property type="protein sequence ID" value="MBC2669179.1"/>
    <property type="molecule type" value="Genomic_DNA"/>
</dbReference>
<proteinExistence type="predicted"/>
<evidence type="ECO:0000259" key="1">
    <source>
        <dbReference type="Pfam" id="PF02541"/>
    </source>
</evidence>
<sequence length="510" mass="53065">MQDRGATSVLAADALASDVLAPDVLAPARAIIDIGSNTVRLVIYGGPPRAPVVLHNEKVTARLGKAVAERGVLSDKAQQAALAALARYRLLLDLRGVPQVDVVATAAVRDATNGGDFLTAVTALGFAPRLLSGEEEAETSAMGVIGAFPGARGVVADLGGGSLELVDVADQAASHGVSMPLGTLRLPALRSEGLQAFRRHIAASLDQAGWTATPGQTLYLVGGSFRAFARYVLAQDKAALDDPHGYALAPDAAMEAARALARRKAGSLDEVPGISGARLASLPDAAALLLALIEALQPARLVFSAWGLREGLLYASLPPGLRRQDPLLAGITAFTRQRGVLPATAALVADWTAAGCLPAGAAAEGERLRLAATMLILAAALVEPNLRTELAEIWAMRKRWIGVTNRERAMLAAALLAGSAQLVLPPEWRDLNAPADLRAAQAWGLGARLCRRFSGHSPRALSGSALQQEGNRLVLVVQPAFAVLVNEGVERDLKALGGLLGLDTGWRTEG</sequence>
<dbReference type="Gene3D" id="1.10.3210.10">
    <property type="entry name" value="Hypothetical protein af1432"/>
    <property type="match status" value="1"/>
</dbReference>
<gene>
    <name evidence="2" type="ORF">H7F53_08490</name>
</gene>
<protein>
    <submittedName>
        <fullName evidence="2">Exopolyphosphatase</fullName>
    </submittedName>
</protein>
<accession>A0A7X1KPX4</accession>
<evidence type="ECO:0000313" key="2">
    <source>
        <dbReference type="EMBL" id="MBC2669179.1"/>
    </source>
</evidence>
<dbReference type="Gene3D" id="3.30.420.150">
    <property type="entry name" value="Exopolyphosphatase. Domain 2"/>
    <property type="match status" value="1"/>
</dbReference>
<dbReference type="PANTHER" id="PTHR30005:SF0">
    <property type="entry name" value="RETROGRADE REGULATION PROTEIN 2"/>
    <property type="match status" value="1"/>
</dbReference>
<dbReference type="Pfam" id="PF02541">
    <property type="entry name" value="Ppx-GppA"/>
    <property type="match status" value="1"/>
</dbReference>
<dbReference type="InterPro" id="IPR043129">
    <property type="entry name" value="ATPase_NBD"/>
</dbReference>
<comment type="caution">
    <text evidence="2">The sequence shown here is derived from an EMBL/GenBank/DDBJ whole genome shotgun (WGS) entry which is preliminary data.</text>
</comment>
<dbReference type="InterPro" id="IPR003695">
    <property type="entry name" value="Ppx_GppA_N"/>
</dbReference>